<dbReference type="PROSITE" id="PS50090">
    <property type="entry name" value="MYB_LIKE"/>
    <property type="match status" value="1"/>
</dbReference>
<dbReference type="Pfam" id="PF13921">
    <property type="entry name" value="Myb_DNA-bind_6"/>
    <property type="match status" value="1"/>
</dbReference>
<protein>
    <submittedName>
        <fullName evidence="3">Myb-like DNA-binding domain-containing protein</fullName>
    </submittedName>
    <submittedName>
        <fullName evidence="4">Myb-like_DNA-binding domain-containing protein</fullName>
    </submittedName>
</protein>
<dbReference type="Proteomes" id="UP001642409">
    <property type="component" value="Unassembled WGS sequence"/>
</dbReference>
<dbReference type="SMART" id="SM00717">
    <property type="entry name" value="SANT"/>
    <property type="match status" value="1"/>
</dbReference>
<evidence type="ECO:0000313" key="3">
    <source>
        <dbReference type="EMBL" id="CAI9920734.1"/>
    </source>
</evidence>
<keyword evidence="3" id="KW-0238">DNA-binding</keyword>
<dbReference type="PROSITE" id="PS51294">
    <property type="entry name" value="HTH_MYB"/>
    <property type="match status" value="1"/>
</dbReference>
<dbReference type="CDD" id="cd00167">
    <property type="entry name" value="SANT"/>
    <property type="match status" value="1"/>
</dbReference>
<dbReference type="InterPro" id="IPR001005">
    <property type="entry name" value="SANT/Myb"/>
</dbReference>
<evidence type="ECO:0000259" key="1">
    <source>
        <dbReference type="PROSITE" id="PS50090"/>
    </source>
</evidence>
<organism evidence="3">
    <name type="scientific">Hexamita inflata</name>
    <dbReference type="NCBI Taxonomy" id="28002"/>
    <lineage>
        <taxon>Eukaryota</taxon>
        <taxon>Metamonada</taxon>
        <taxon>Diplomonadida</taxon>
        <taxon>Hexamitidae</taxon>
        <taxon>Hexamitinae</taxon>
        <taxon>Hexamita</taxon>
    </lineage>
</organism>
<reference evidence="3" key="1">
    <citation type="submission" date="2023-06" db="EMBL/GenBank/DDBJ databases">
        <authorList>
            <person name="Kurt Z."/>
        </authorList>
    </citation>
    <scope>NUCLEOTIDE SEQUENCE</scope>
</reference>
<dbReference type="Gene3D" id="1.10.10.60">
    <property type="entry name" value="Homeodomain-like"/>
    <property type="match status" value="1"/>
</dbReference>
<sequence>MKNLRQGWTRLEIIQLTQLVLESKQNGSKLNWELIAKQMNRTASQCKSYYQNMLKKQLNMDKRQNHTWTQNEIMMLWIVMKNYENDYKLAQREYFSNFSIKIIQSKWVQTRRKYQQHINNFKEVYQNPEYIKQISKRDLIQECYIINVSIKRMDLVKKKIIQRSTEQLADNGYCPDIMEIKGYESIWGDIDPNYIQIIYQNEQILRGIQNYQIEDADVL</sequence>
<dbReference type="EMBL" id="CATOUU010000203">
    <property type="protein sequence ID" value="CAI9920734.1"/>
    <property type="molecule type" value="Genomic_DNA"/>
</dbReference>
<evidence type="ECO:0000313" key="5">
    <source>
        <dbReference type="Proteomes" id="UP001642409"/>
    </source>
</evidence>
<dbReference type="InterPro" id="IPR009057">
    <property type="entry name" value="Homeodomain-like_sf"/>
</dbReference>
<evidence type="ECO:0000313" key="4">
    <source>
        <dbReference type="EMBL" id="CAL6098037.1"/>
    </source>
</evidence>
<keyword evidence="5" id="KW-1185">Reference proteome</keyword>
<feature type="domain" description="Myb-like" evidence="1">
    <location>
        <begin position="5"/>
        <end position="54"/>
    </location>
</feature>
<proteinExistence type="predicted"/>
<reference evidence="4 5" key="2">
    <citation type="submission" date="2024-07" db="EMBL/GenBank/DDBJ databases">
        <authorList>
            <person name="Akdeniz Z."/>
        </authorList>
    </citation>
    <scope>NUCLEOTIDE SEQUENCE [LARGE SCALE GENOMIC DNA]</scope>
</reference>
<dbReference type="AlphaFoldDB" id="A0AA86NIS7"/>
<dbReference type="InterPro" id="IPR017930">
    <property type="entry name" value="Myb_dom"/>
</dbReference>
<dbReference type="SUPFAM" id="SSF46689">
    <property type="entry name" value="Homeodomain-like"/>
    <property type="match status" value="1"/>
</dbReference>
<feature type="domain" description="HTH myb-type" evidence="2">
    <location>
        <begin position="31"/>
        <end position="58"/>
    </location>
</feature>
<name>A0AA86NIS7_9EUKA</name>
<comment type="caution">
    <text evidence="3">The sequence shown here is derived from an EMBL/GenBank/DDBJ whole genome shotgun (WGS) entry which is preliminary data.</text>
</comment>
<accession>A0AA86NIS7</accession>
<gene>
    <name evidence="4" type="ORF">HINF_LOCUS69417</name>
    <name evidence="3" type="ORF">HINF_LOCUS8379</name>
</gene>
<dbReference type="GO" id="GO:0003677">
    <property type="term" value="F:DNA binding"/>
    <property type="evidence" value="ECO:0007669"/>
    <property type="project" value="UniProtKB-KW"/>
</dbReference>
<dbReference type="EMBL" id="CAXDID020000505">
    <property type="protein sequence ID" value="CAL6098037.1"/>
    <property type="molecule type" value="Genomic_DNA"/>
</dbReference>
<evidence type="ECO:0000259" key="2">
    <source>
        <dbReference type="PROSITE" id="PS51294"/>
    </source>
</evidence>